<comment type="similarity">
    <text evidence="8">Belongs to the TMEM134/TMEM230 family.</text>
</comment>
<evidence type="ECO:0000313" key="20">
    <source>
        <dbReference type="Proteomes" id="UP000218209"/>
    </source>
</evidence>
<dbReference type="InterPro" id="IPR008590">
    <property type="entry name" value="TMEM_230/134"/>
</dbReference>
<evidence type="ECO:0000256" key="3">
    <source>
        <dbReference type="ARBA" id="ARBA00004234"/>
    </source>
</evidence>
<keyword evidence="9 18" id="KW-0812">Transmembrane</keyword>
<evidence type="ECO:0000256" key="13">
    <source>
        <dbReference type="ARBA" id="ARBA00023034"/>
    </source>
</evidence>
<gene>
    <name evidence="19" type="ORF">BU14_0072s0044</name>
</gene>
<evidence type="ECO:0000313" key="19">
    <source>
        <dbReference type="EMBL" id="OSX79687.1"/>
    </source>
</evidence>
<dbReference type="GO" id="GO:0055037">
    <property type="term" value="C:recycling endosome"/>
    <property type="evidence" value="ECO:0007669"/>
    <property type="project" value="UniProtKB-SubCell"/>
</dbReference>
<dbReference type="PANTHER" id="PTHR15664:SF6">
    <property type="entry name" value="TRANSMEMBRANE PROTEIN 230"/>
    <property type="match status" value="1"/>
</dbReference>
<dbReference type="GO" id="GO:0005794">
    <property type="term" value="C:Golgi apparatus"/>
    <property type="evidence" value="ECO:0007669"/>
    <property type="project" value="UniProtKB-SubCell"/>
</dbReference>
<evidence type="ECO:0000256" key="8">
    <source>
        <dbReference type="ARBA" id="ARBA00007743"/>
    </source>
</evidence>
<feature type="transmembrane region" description="Helical" evidence="18">
    <location>
        <begin position="87"/>
        <end position="107"/>
    </location>
</feature>
<dbReference type="Pfam" id="PF05915">
    <property type="entry name" value="TMEM_230_134"/>
    <property type="match status" value="1"/>
</dbReference>
<sequence length="132" mass="14608">MSSLSMSDLRPARADDEPSADQYVVDGRRFSGTEHFGAGAGDAGGPLPGGRARLPWRTMVVALLLFGIGLTFLLLGGLHFWDRDRDTGVAFLVIGSLCFLPGSYATYNLWHAWRGTPGFHFHQMAEFDDFRW</sequence>
<evidence type="ECO:0000256" key="11">
    <source>
        <dbReference type="ARBA" id="ARBA00022989"/>
    </source>
</evidence>
<keyword evidence="10" id="KW-0967">Endosome</keyword>
<dbReference type="Proteomes" id="UP000218209">
    <property type="component" value="Unassembled WGS sequence"/>
</dbReference>
<evidence type="ECO:0000256" key="7">
    <source>
        <dbReference type="ARBA" id="ARBA00004603"/>
    </source>
</evidence>
<dbReference type="PANTHER" id="PTHR15664">
    <property type="entry name" value="C20ORF30 PROTEIN"/>
    <property type="match status" value="1"/>
</dbReference>
<evidence type="ECO:0000256" key="1">
    <source>
        <dbReference type="ARBA" id="ARBA00004141"/>
    </source>
</evidence>
<accession>A0A1X6PFR1</accession>
<protein>
    <recommendedName>
        <fullName evidence="17">Transmembrane protein 230</fullName>
    </recommendedName>
</protein>
<evidence type="ECO:0000256" key="2">
    <source>
        <dbReference type="ARBA" id="ARBA00004172"/>
    </source>
</evidence>
<keyword evidence="20" id="KW-1185">Reference proteome</keyword>
<dbReference type="GO" id="GO:0005769">
    <property type="term" value="C:early endosome"/>
    <property type="evidence" value="ECO:0007669"/>
    <property type="project" value="UniProtKB-SubCell"/>
</dbReference>
<dbReference type="GO" id="GO:0016020">
    <property type="term" value="C:membrane"/>
    <property type="evidence" value="ECO:0007669"/>
    <property type="project" value="UniProtKB-SubCell"/>
</dbReference>
<proteinExistence type="inferred from homology"/>
<evidence type="ECO:0000256" key="18">
    <source>
        <dbReference type="SAM" id="Phobius"/>
    </source>
</evidence>
<organism evidence="19 20">
    <name type="scientific">Porphyra umbilicalis</name>
    <name type="common">Purple laver</name>
    <name type="synonym">Red alga</name>
    <dbReference type="NCBI Taxonomy" id="2786"/>
    <lineage>
        <taxon>Eukaryota</taxon>
        <taxon>Rhodophyta</taxon>
        <taxon>Bangiophyceae</taxon>
        <taxon>Bangiales</taxon>
        <taxon>Bangiaceae</taxon>
        <taxon>Porphyra</taxon>
    </lineage>
</organism>
<evidence type="ECO:0000256" key="12">
    <source>
        <dbReference type="ARBA" id="ARBA00023018"/>
    </source>
</evidence>
<feature type="transmembrane region" description="Helical" evidence="18">
    <location>
        <begin position="60"/>
        <end position="81"/>
    </location>
</feature>
<keyword evidence="14 18" id="KW-0472">Membrane</keyword>
<dbReference type="GO" id="GO:0005776">
    <property type="term" value="C:autophagosome"/>
    <property type="evidence" value="ECO:0007669"/>
    <property type="project" value="UniProtKB-SubCell"/>
</dbReference>
<name>A0A1X6PFR1_PORUM</name>
<keyword evidence="11 18" id="KW-1133">Transmembrane helix</keyword>
<dbReference type="OrthoDB" id="192162at2759"/>
<keyword evidence="12" id="KW-0770">Synapse</keyword>
<evidence type="ECO:0000256" key="9">
    <source>
        <dbReference type="ARBA" id="ARBA00022692"/>
    </source>
</evidence>
<evidence type="ECO:0000256" key="14">
    <source>
        <dbReference type="ARBA" id="ARBA00023136"/>
    </source>
</evidence>
<dbReference type="InterPro" id="IPR044234">
    <property type="entry name" value="TMEM230"/>
</dbReference>
<dbReference type="GO" id="GO:0005770">
    <property type="term" value="C:late endosome"/>
    <property type="evidence" value="ECO:0007669"/>
    <property type="project" value="UniProtKB-SubCell"/>
</dbReference>
<evidence type="ECO:0000256" key="17">
    <source>
        <dbReference type="ARBA" id="ARBA00024088"/>
    </source>
</evidence>
<comment type="function">
    <text evidence="16">Involved in trafficking and recycling of synaptic vesicles.</text>
</comment>
<evidence type="ECO:0000256" key="10">
    <source>
        <dbReference type="ARBA" id="ARBA00022753"/>
    </source>
</evidence>
<keyword evidence="15" id="KW-0968">Cytoplasmic vesicle</keyword>
<comment type="subcellular location">
    <subcellularLocation>
        <location evidence="5">Cytoplasmic vesicle</location>
        <location evidence="5">Autophagosome</location>
    </subcellularLocation>
    <subcellularLocation>
        <location evidence="3">Cytoplasmic vesicle</location>
        <location evidence="3">Secretory vesicle</location>
        <location evidence="3">Synaptic vesicle</location>
    </subcellularLocation>
    <subcellularLocation>
        <location evidence="4">Early endosome</location>
    </subcellularLocation>
    <subcellularLocation>
        <location evidence="6">Golgi apparatus</location>
        <location evidence="6">trans-Golgi network</location>
    </subcellularLocation>
    <subcellularLocation>
        <location evidence="7">Late endosome</location>
    </subcellularLocation>
    <subcellularLocation>
        <location evidence="1">Membrane</location>
        <topology evidence="1">Multi-pass membrane protein</topology>
    </subcellularLocation>
    <subcellularLocation>
        <location evidence="2">Recycling endosome</location>
    </subcellularLocation>
</comment>
<dbReference type="AlphaFoldDB" id="A0A1X6PFR1"/>
<evidence type="ECO:0000256" key="15">
    <source>
        <dbReference type="ARBA" id="ARBA00023329"/>
    </source>
</evidence>
<evidence type="ECO:0000256" key="5">
    <source>
        <dbReference type="ARBA" id="ARBA00004419"/>
    </source>
</evidence>
<evidence type="ECO:0000256" key="16">
    <source>
        <dbReference type="ARBA" id="ARBA00024003"/>
    </source>
</evidence>
<reference evidence="19 20" key="1">
    <citation type="submission" date="2017-03" db="EMBL/GenBank/DDBJ databases">
        <title>WGS assembly of Porphyra umbilicalis.</title>
        <authorList>
            <person name="Brawley S.H."/>
            <person name="Blouin N.A."/>
            <person name="Ficko-Blean E."/>
            <person name="Wheeler G.L."/>
            <person name="Lohr M."/>
            <person name="Goodson H.V."/>
            <person name="Jenkins J.W."/>
            <person name="Blaby-Haas C.E."/>
            <person name="Helliwell K.E."/>
            <person name="Chan C."/>
            <person name="Marriage T."/>
            <person name="Bhattacharya D."/>
            <person name="Klein A.S."/>
            <person name="Badis Y."/>
            <person name="Brodie J."/>
            <person name="Cao Y."/>
            <person name="Collen J."/>
            <person name="Dittami S.M."/>
            <person name="Gachon C.M."/>
            <person name="Green B.R."/>
            <person name="Karpowicz S."/>
            <person name="Kim J.W."/>
            <person name="Kudahl U."/>
            <person name="Lin S."/>
            <person name="Michel G."/>
            <person name="Mittag M."/>
            <person name="Olson B.J."/>
            <person name="Pangilinan J."/>
            <person name="Peng Y."/>
            <person name="Qiu H."/>
            <person name="Shu S."/>
            <person name="Singer J.T."/>
            <person name="Smith A.G."/>
            <person name="Sprecher B.N."/>
            <person name="Wagner V."/>
            <person name="Wang W."/>
            <person name="Wang Z.-Y."/>
            <person name="Yan J."/>
            <person name="Yarish C."/>
            <person name="Zoeuner-Riek S."/>
            <person name="Zhuang Y."/>
            <person name="Zou Y."/>
            <person name="Lindquist E.A."/>
            <person name="Grimwood J."/>
            <person name="Barry K."/>
            <person name="Rokhsar D.S."/>
            <person name="Schmutz J."/>
            <person name="Stiller J.W."/>
            <person name="Grossman A.R."/>
            <person name="Prochnik S.E."/>
        </authorList>
    </citation>
    <scope>NUCLEOTIDE SEQUENCE [LARGE SCALE GENOMIC DNA]</scope>
    <source>
        <strain evidence="19">4086291</strain>
    </source>
</reference>
<keyword evidence="13" id="KW-0333">Golgi apparatus</keyword>
<evidence type="ECO:0000256" key="4">
    <source>
        <dbReference type="ARBA" id="ARBA00004412"/>
    </source>
</evidence>
<dbReference type="EMBL" id="KV918787">
    <property type="protein sequence ID" value="OSX79687.1"/>
    <property type="molecule type" value="Genomic_DNA"/>
</dbReference>
<evidence type="ECO:0000256" key="6">
    <source>
        <dbReference type="ARBA" id="ARBA00004601"/>
    </source>
</evidence>